<keyword evidence="2" id="KW-0732">Signal</keyword>
<evidence type="ECO:0000313" key="4">
    <source>
        <dbReference type="Proteomes" id="UP001191004"/>
    </source>
</evidence>
<reference evidence="3 4" key="1">
    <citation type="journal article" date="2018" name="bioRxiv">
        <title>Evidence of independent acquisition and adaption of ultra-small bacteria to human hosts across the highly diverse yet reduced genomes of the phylum Saccharibacteria.</title>
        <authorList>
            <person name="McLean J.S."/>
            <person name="Bor B."/>
            <person name="To T.T."/>
            <person name="Liu Q."/>
            <person name="Kearns K.A."/>
            <person name="Solden L.M."/>
            <person name="Wrighton K.C."/>
            <person name="He X."/>
            <person name="Shi W."/>
        </authorList>
    </citation>
    <scope>NUCLEOTIDE SEQUENCE [LARGE SCALE GENOMIC DNA]</scope>
    <source>
        <strain evidence="3 4">TM7_KMM_G3_1_HOT_351</strain>
    </source>
</reference>
<evidence type="ECO:0000313" key="3">
    <source>
        <dbReference type="EMBL" id="RYC73329.1"/>
    </source>
</evidence>
<evidence type="ECO:0000256" key="2">
    <source>
        <dbReference type="SAM" id="SignalP"/>
    </source>
</evidence>
<proteinExistence type="predicted"/>
<organism evidence="3 4">
    <name type="scientific">Candidatus Nanosyncoccus nanoralicus</name>
    <dbReference type="NCBI Taxonomy" id="2171996"/>
    <lineage>
        <taxon>Bacteria</taxon>
        <taxon>Candidatus Saccharimonadota</taxon>
        <taxon>Candidatus Nanosyncoccalia</taxon>
        <taxon>Candidatus Nanosyncoccales</taxon>
        <taxon>Candidatus Nanosyncoccaceae</taxon>
        <taxon>Candidatus Nanosyncoccus</taxon>
    </lineage>
</organism>
<feature type="chain" id="PRO_5045069919" evidence="2">
    <location>
        <begin position="27"/>
        <end position="347"/>
    </location>
</feature>
<feature type="signal peptide" evidence="2">
    <location>
        <begin position="1"/>
        <end position="26"/>
    </location>
</feature>
<comment type="caution">
    <text evidence="3">The sequence shown here is derived from an EMBL/GenBank/DDBJ whole genome shotgun (WGS) entry which is preliminary data.</text>
</comment>
<evidence type="ECO:0000256" key="1">
    <source>
        <dbReference type="SAM" id="MobiDB-lite"/>
    </source>
</evidence>
<gene>
    <name evidence="3" type="ORF">G3KMM_00450</name>
</gene>
<feature type="region of interest" description="Disordered" evidence="1">
    <location>
        <begin position="44"/>
        <end position="107"/>
    </location>
</feature>
<dbReference type="RefSeq" id="WP_129605030.1">
    <property type="nucleotide sequence ID" value="NZ_PRLL01000017.1"/>
</dbReference>
<feature type="compositionally biased region" description="Polar residues" evidence="1">
    <location>
        <begin position="81"/>
        <end position="92"/>
    </location>
</feature>
<protein>
    <submittedName>
        <fullName evidence="3">Uncharacterized protein</fullName>
    </submittedName>
</protein>
<feature type="compositionally biased region" description="Basic and acidic residues" evidence="1">
    <location>
        <begin position="44"/>
        <end position="54"/>
    </location>
</feature>
<sequence>MKKNLVVMATSLALCVSMILTTPAYAGVVKRNATGAAAKLAEEQIKTDEKKENETQQVSSETSSQEQGDQTEQAHAGLKDQSPTDQAAQSQKEIGRDNPMTVFPRADYLGPDGVAKDPSYVTSNFEVEVDKTIYQCVRSTGAARWLKMRQESFIYPEINPDTGYPLWSTKPFWRQDGSFDVYGYLKQFSARKKEQTTKLHVYTDYDKRNNVVTGMQLDFTNYYMENPPYIPTDLDEFSLWLFFTTSNDMTSTNGRYLNDAKTVFIVKDVHEGKGIIQWRGCIDIDQIANAPTVKITGSENSYMYLIQVEMLEKAMRNYLQNPYTKATDVSDWDIPNHFTGLYYFKDF</sequence>
<dbReference type="Proteomes" id="UP001191004">
    <property type="component" value="Unassembled WGS sequence"/>
</dbReference>
<accession>A0ABY0FJN0</accession>
<reference evidence="3 4" key="2">
    <citation type="journal article" date="2020" name="Cell Rep.">
        <title>Acquisition and Adaptation of Ultra-small Parasitic Reduced Genome Bacteria to Mammalian Hosts.</title>
        <authorList>
            <person name="McLean J.S."/>
            <person name="Bor B."/>
            <person name="Kerns K.A."/>
            <person name="Liu Q."/>
            <person name="To T.T."/>
            <person name="Solden L."/>
            <person name="Hendrickson E.L."/>
            <person name="Wrighton K."/>
            <person name="Shi W."/>
            <person name="He X."/>
        </authorList>
    </citation>
    <scope>NUCLEOTIDE SEQUENCE [LARGE SCALE GENOMIC DNA]</scope>
    <source>
        <strain evidence="3 4">TM7_KMM_G3_1_HOT_351</strain>
    </source>
</reference>
<dbReference type="EMBL" id="PRLL01000017">
    <property type="protein sequence ID" value="RYC73329.1"/>
    <property type="molecule type" value="Genomic_DNA"/>
</dbReference>
<name>A0ABY0FJN0_9BACT</name>
<feature type="compositionally biased region" description="Low complexity" evidence="1">
    <location>
        <begin position="55"/>
        <end position="67"/>
    </location>
</feature>
<keyword evidence="4" id="KW-1185">Reference proteome</keyword>